<dbReference type="RefSeq" id="WP_122294992.1">
    <property type="nucleotide sequence ID" value="NZ_CAXSLD010000016.1"/>
</dbReference>
<gene>
    <name evidence="1" type="ORF">DW190_03125</name>
</gene>
<protein>
    <submittedName>
        <fullName evidence="1">PD-(D/E)XK motif protein</fullName>
    </submittedName>
</protein>
<sequence length="327" mass="37419">MNDVYQVFKSLLNKPVEEGCYAADSIPFACQHKIGISPEGYPMFFIQTLGKEKALDITMEFIKVMFNRSCSIIENNEIRRTHEYTIVSLNAGNVDYQKYFIDVVCILLHGLSDNVTIKTLKIELMKIADLFSNLSKPSKKTLQGLWAELLVIERSKSPAYLLQSWHVSPNDKFDFNDGIDKIEVKSTRNVRRIHTFSLEQLHPNVNANLLIASVFVIETGHGRTIFDLKNSICKKVSDLKLQYRLNEIIVQTLGRDFDKVNDVSFDYQQALDTIAFYDYQDIPSIAIENIPKSLSNIHFDCDLSTVKTIQDKCLEINESSLFKSIQI</sequence>
<dbReference type="EMBL" id="QRKD01000001">
    <property type="protein sequence ID" value="RHH95439.1"/>
    <property type="molecule type" value="Genomic_DNA"/>
</dbReference>
<reference evidence="1 2" key="1">
    <citation type="submission" date="2018-08" db="EMBL/GenBank/DDBJ databases">
        <title>A genome reference for cultivated species of the human gut microbiota.</title>
        <authorList>
            <person name="Zou Y."/>
            <person name="Xue W."/>
            <person name="Luo G."/>
        </authorList>
    </citation>
    <scope>NUCLEOTIDE SEQUENCE [LARGE SCALE GENOMIC DNA]</scope>
    <source>
        <strain evidence="1 2">AM16-49B</strain>
    </source>
</reference>
<comment type="caution">
    <text evidence="1">The sequence shown here is derived from an EMBL/GenBank/DDBJ whole genome shotgun (WGS) entry which is preliminary data.</text>
</comment>
<evidence type="ECO:0000313" key="1">
    <source>
        <dbReference type="EMBL" id="RHH95439.1"/>
    </source>
</evidence>
<dbReference type="Pfam" id="PF14390">
    <property type="entry name" value="DUF4420"/>
    <property type="match status" value="1"/>
</dbReference>
<evidence type="ECO:0000313" key="2">
    <source>
        <dbReference type="Proteomes" id="UP000283512"/>
    </source>
</evidence>
<dbReference type="Proteomes" id="UP000283512">
    <property type="component" value="Unassembled WGS sequence"/>
</dbReference>
<dbReference type="AlphaFoldDB" id="A0A414Z4N7"/>
<accession>A0A414Z4N7</accession>
<organism evidence="1 2">
    <name type="scientific">Bacteroides caccae</name>
    <dbReference type="NCBI Taxonomy" id="47678"/>
    <lineage>
        <taxon>Bacteria</taxon>
        <taxon>Pseudomonadati</taxon>
        <taxon>Bacteroidota</taxon>
        <taxon>Bacteroidia</taxon>
        <taxon>Bacteroidales</taxon>
        <taxon>Bacteroidaceae</taxon>
        <taxon>Bacteroides</taxon>
    </lineage>
</organism>
<dbReference type="InterPro" id="IPR025534">
    <property type="entry name" value="DUF4420"/>
</dbReference>
<name>A0A414Z4N7_9BACE</name>
<proteinExistence type="predicted"/>